<proteinExistence type="predicted"/>
<gene>
    <name evidence="1" type="ORF">QQF64_007512</name>
</gene>
<name>A0ABR3MAT1_9TELE</name>
<dbReference type="Proteomes" id="UP001558613">
    <property type="component" value="Unassembled WGS sequence"/>
</dbReference>
<evidence type="ECO:0000313" key="1">
    <source>
        <dbReference type="EMBL" id="KAL1262247.1"/>
    </source>
</evidence>
<sequence length="81" mass="9404">MIYFSLEIPGAPLGQSPPRLYANSPRIQEFLFEQIYFLLLRCLFFSQLMIAHNKTERLSCSRMMSRCADELKVEKRGSGVE</sequence>
<evidence type="ECO:0000313" key="2">
    <source>
        <dbReference type="Proteomes" id="UP001558613"/>
    </source>
</evidence>
<dbReference type="EMBL" id="JAYMGO010000014">
    <property type="protein sequence ID" value="KAL1262247.1"/>
    <property type="molecule type" value="Genomic_DNA"/>
</dbReference>
<keyword evidence="2" id="KW-1185">Reference proteome</keyword>
<organism evidence="1 2">
    <name type="scientific">Cirrhinus molitorella</name>
    <name type="common">mud carp</name>
    <dbReference type="NCBI Taxonomy" id="172907"/>
    <lineage>
        <taxon>Eukaryota</taxon>
        <taxon>Metazoa</taxon>
        <taxon>Chordata</taxon>
        <taxon>Craniata</taxon>
        <taxon>Vertebrata</taxon>
        <taxon>Euteleostomi</taxon>
        <taxon>Actinopterygii</taxon>
        <taxon>Neopterygii</taxon>
        <taxon>Teleostei</taxon>
        <taxon>Ostariophysi</taxon>
        <taxon>Cypriniformes</taxon>
        <taxon>Cyprinidae</taxon>
        <taxon>Labeoninae</taxon>
        <taxon>Labeonini</taxon>
        <taxon>Cirrhinus</taxon>
    </lineage>
</organism>
<comment type="caution">
    <text evidence="1">The sequence shown here is derived from an EMBL/GenBank/DDBJ whole genome shotgun (WGS) entry which is preliminary data.</text>
</comment>
<protein>
    <submittedName>
        <fullName evidence="1">Uncharacterized protein</fullName>
    </submittedName>
</protein>
<accession>A0ABR3MAT1</accession>
<reference evidence="1 2" key="1">
    <citation type="submission" date="2023-09" db="EMBL/GenBank/DDBJ databases">
        <authorList>
            <person name="Wang M."/>
        </authorList>
    </citation>
    <scope>NUCLEOTIDE SEQUENCE [LARGE SCALE GENOMIC DNA]</scope>
    <source>
        <strain evidence="1">GT-2023</strain>
        <tissue evidence="1">Liver</tissue>
    </source>
</reference>